<protein>
    <submittedName>
        <fullName evidence="3">ATP-binding protein</fullName>
    </submittedName>
</protein>
<keyword evidence="4" id="KW-1185">Reference proteome</keyword>
<dbReference type="PANTHER" id="PTHR35526:SF3">
    <property type="entry name" value="ANTI-SIGMA-F FACTOR RSBW"/>
    <property type="match status" value="1"/>
</dbReference>
<dbReference type="PANTHER" id="PTHR35526">
    <property type="entry name" value="ANTI-SIGMA-F FACTOR RSBW-RELATED"/>
    <property type="match status" value="1"/>
</dbReference>
<organism evidence="3 4">
    <name type="scientific">Streptomyces albipurpureus</name>
    <dbReference type="NCBI Taxonomy" id="2897419"/>
    <lineage>
        <taxon>Bacteria</taxon>
        <taxon>Bacillati</taxon>
        <taxon>Actinomycetota</taxon>
        <taxon>Actinomycetes</taxon>
        <taxon>Kitasatosporales</taxon>
        <taxon>Streptomycetaceae</taxon>
        <taxon>Streptomyces</taxon>
    </lineage>
</organism>
<dbReference type="Gene3D" id="3.30.565.10">
    <property type="entry name" value="Histidine kinase-like ATPase, C-terminal domain"/>
    <property type="match status" value="1"/>
</dbReference>
<accession>A0ABT0URV5</accession>
<dbReference type="GO" id="GO:0005524">
    <property type="term" value="F:ATP binding"/>
    <property type="evidence" value="ECO:0007669"/>
    <property type="project" value="UniProtKB-KW"/>
</dbReference>
<evidence type="ECO:0000256" key="1">
    <source>
        <dbReference type="ARBA" id="ARBA00022527"/>
    </source>
</evidence>
<evidence type="ECO:0000313" key="3">
    <source>
        <dbReference type="EMBL" id="MCM2391342.1"/>
    </source>
</evidence>
<evidence type="ECO:0000259" key="2">
    <source>
        <dbReference type="Pfam" id="PF13581"/>
    </source>
</evidence>
<dbReference type="EMBL" id="JAMQAW010000030">
    <property type="protein sequence ID" value="MCM2391342.1"/>
    <property type="molecule type" value="Genomic_DNA"/>
</dbReference>
<dbReference type="RefSeq" id="WP_250921676.1">
    <property type="nucleotide sequence ID" value="NZ_JAMQAW010000030.1"/>
</dbReference>
<keyword evidence="3" id="KW-0547">Nucleotide-binding</keyword>
<proteinExistence type="predicted"/>
<dbReference type="CDD" id="cd16936">
    <property type="entry name" value="HATPase_RsbW-like"/>
    <property type="match status" value="1"/>
</dbReference>
<keyword evidence="1" id="KW-0418">Kinase</keyword>
<dbReference type="InterPro" id="IPR036890">
    <property type="entry name" value="HATPase_C_sf"/>
</dbReference>
<dbReference type="InterPro" id="IPR003594">
    <property type="entry name" value="HATPase_dom"/>
</dbReference>
<dbReference type="Pfam" id="PF13581">
    <property type="entry name" value="HATPase_c_2"/>
    <property type="match status" value="1"/>
</dbReference>
<gene>
    <name evidence="3" type="ORF">NBG84_24135</name>
</gene>
<comment type="caution">
    <text evidence="3">The sequence shown here is derived from an EMBL/GenBank/DDBJ whole genome shotgun (WGS) entry which is preliminary data.</text>
</comment>
<dbReference type="InterPro" id="IPR050267">
    <property type="entry name" value="Anti-sigma-factor_SerPK"/>
</dbReference>
<name>A0ABT0URV5_9ACTN</name>
<evidence type="ECO:0000313" key="4">
    <source>
        <dbReference type="Proteomes" id="UP001431429"/>
    </source>
</evidence>
<dbReference type="Proteomes" id="UP001431429">
    <property type="component" value="Unassembled WGS sequence"/>
</dbReference>
<keyword evidence="3" id="KW-0067">ATP-binding</keyword>
<reference evidence="3" key="1">
    <citation type="submission" date="2022-06" db="EMBL/GenBank/DDBJ databases">
        <title>Genome public.</title>
        <authorList>
            <person name="Sun Q."/>
        </authorList>
    </citation>
    <scope>NUCLEOTIDE SEQUENCE</scope>
    <source>
        <strain evidence="3">CWNU-1</strain>
    </source>
</reference>
<keyword evidence="1" id="KW-0808">Transferase</keyword>
<feature type="domain" description="Histidine kinase/HSP90-like ATPase" evidence="2">
    <location>
        <begin position="23"/>
        <end position="129"/>
    </location>
</feature>
<sequence length="141" mass="15222">MHEYMSEIRVWGLTCPGFREEVSRARRWTRDILNGHPSTEDVAVIVTELSANAIRHTASGEKNGAFHITLALAEHAVLVSVADAGSSSTVPKVTCADDMAVSGRGLDMVTTLADRVAIHSTGHGHTVTAELRTQQPEGHPW</sequence>
<keyword evidence="1" id="KW-0723">Serine/threonine-protein kinase</keyword>
<dbReference type="SUPFAM" id="SSF55874">
    <property type="entry name" value="ATPase domain of HSP90 chaperone/DNA topoisomerase II/histidine kinase"/>
    <property type="match status" value="1"/>
</dbReference>